<keyword evidence="8" id="KW-1185">Reference proteome</keyword>
<dbReference type="InterPro" id="IPR001876">
    <property type="entry name" value="Znf_RanBP2"/>
</dbReference>
<gene>
    <name evidence="7" type="ORF">PSEUBRA_SCAF4g05074</name>
</gene>
<proteinExistence type="predicted"/>
<dbReference type="EMBL" id="KI545884">
    <property type="protein sequence ID" value="EST05945.1"/>
    <property type="molecule type" value="Genomic_DNA"/>
</dbReference>
<feature type="region of interest" description="Disordered" evidence="5">
    <location>
        <begin position="1"/>
        <end position="139"/>
    </location>
</feature>
<dbReference type="Proteomes" id="UP000019377">
    <property type="component" value="Unassembled WGS sequence"/>
</dbReference>
<dbReference type="OMA" id="IWAPAPK"/>
<feature type="region of interest" description="Disordered" evidence="5">
    <location>
        <begin position="437"/>
        <end position="517"/>
    </location>
</feature>
<dbReference type="PROSITE" id="PS01358">
    <property type="entry name" value="ZF_RANBP2_1"/>
    <property type="match status" value="1"/>
</dbReference>
<dbReference type="RefSeq" id="XP_016290934.1">
    <property type="nucleotide sequence ID" value="XM_016438455.1"/>
</dbReference>
<evidence type="ECO:0000313" key="8">
    <source>
        <dbReference type="Proteomes" id="UP000019377"/>
    </source>
</evidence>
<evidence type="ECO:0000256" key="1">
    <source>
        <dbReference type="ARBA" id="ARBA00022723"/>
    </source>
</evidence>
<feature type="compositionally biased region" description="Low complexity" evidence="5">
    <location>
        <begin position="663"/>
        <end position="695"/>
    </location>
</feature>
<evidence type="ECO:0000259" key="6">
    <source>
        <dbReference type="PROSITE" id="PS50199"/>
    </source>
</evidence>
<feature type="compositionally biased region" description="Low complexity" evidence="5">
    <location>
        <begin position="71"/>
        <end position="82"/>
    </location>
</feature>
<feature type="region of interest" description="Disordered" evidence="5">
    <location>
        <begin position="181"/>
        <end position="205"/>
    </location>
</feature>
<evidence type="ECO:0000256" key="4">
    <source>
        <dbReference type="PROSITE-ProRule" id="PRU00322"/>
    </source>
</evidence>
<feature type="compositionally biased region" description="Low complexity" evidence="5">
    <location>
        <begin position="451"/>
        <end position="468"/>
    </location>
</feature>
<feature type="compositionally biased region" description="Pro residues" evidence="5">
    <location>
        <begin position="364"/>
        <end position="375"/>
    </location>
</feature>
<feature type="compositionally biased region" description="Polar residues" evidence="5">
    <location>
        <begin position="549"/>
        <end position="561"/>
    </location>
</feature>
<evidence type="ECO:0000256" key="5">
    <source>
        <dbReference type="SAM" id="MobiDB-lite"/>
    </source>
</evidence>
<keyword evidence="3" id="KW-0862">Zinc</keyword>
<dbReference type="GO" id="GO:0008270">
    <property type="term" value="F:zinc ion binding"/>
    <property type="evidence" value="ECO:0007669"/>
    <property type="project" value="UniProtKB-KW"/>
</dbReference>
<dbReference type="OrthoDB" id="448399at2759"/>
<dbReference type="InterPro" id="IPR036443">
    <property type="entry name" value="Znf_RanBP2_sf"/>
</dbReference>
<feature type="compositionally biased region" description="Polar residues" evidence="5">
    <location>
        <begin position="46"/>
        <end position="62"/>
    </location>
</feature>
<dbReference type="STRING" id="1365824.V5ELK3"/>
<dbReference type="SUPFAM" id="SSF90209">
    <property type="entry name" value="Ran binding protein zinc finger-like"/>
    <property type="match status" value="1"/>
</dbReference>
<name>V5ELK3_KALBG</name>
<feature type="compositionally biased region" description="Polar residues" evidence="5">
    <location>
        <begin position="127"/>
        <end position="136"/>
    </location>
</feature>
<feature type="region of interest" description="Disordered" evidence="5">
    <location>
        <begin position="538"/>
        <end position="704"/>
    </location>
</feature>
<reference evidence="8" key="1">
    <citation type="journal article" date="2013" name="Genome Announc.">
        <title>Draft genome sequence of Pseudozyma brasiliensis sp. nov. strain GHG001, a high producer of endo-1,4-xylanase isolated from an insect pest of sugarcane.</title>
        <authorList>
            <person name="Oliveira J.V.D.C."/>
            <person name="dos Santos R.A.C."/>
            <person name="Borges T.A."/>
            <person name="Riano-Pachon D.M."/>
            <person name="Goldman G.H."/>
        </authorList>
    </citation>
    <scope>NUCLEOTIDE SEQUENCE [LARGE SCALE GENOMIC DNA]</scope>
    <source>
        <strain evidence="8">GHG001</strain>
    </source>
</reference>
<dbReference type="AlphaFoldDB" id="V5ELK3"/>
<dbReference type="HOGENOM" id="CLU_444091_0_0_1"/>
<keyword evidence="2 4" id="KW-0863">Zinc-finger</keyword>
<dbReference type="GeneID" id="27421148"/>
<feature type="region of interest" description="Disordered" evidence="5">
    <location>
        <begin position="355"/>
        <end position="399"/>
    </location>
</feature>
<evidence type="ECO:0000313" key="7">
    <source>
        <dbReference type="EMBL" id="EST05945.1"/>
    </source>
</evidence>
<organism evidence="7 8">
    <name type="scientific">Kalmanozyma brasiliensis (strain GHG001)</name>
    <name type="common">Yeast</name>
    <name type="synonym">Pseudozyma brasiliensis</name>
    <dbReference type="NCBI Taxonomy" id="1365824"/>
    <lineage>
        <taxon>Eukaryota</taxon>
        <taxon>Fungi</taxon>
        <taxon>Dikarya</taxon>
        <taxon>Basidiomycota</taxon>
        <taxon>Ustilaginomycotina</taxon>
        <taxon>Ustilaginomycetes</taxon>
        <taxon>Ustilaginales</taxon>
        <taxon>Ustilaginaceae</taxon>
        <taxon>Kalmanozyma</taxon>
    </lineage>
</organism>
<feature type="compositionally biased region" description="Low complexity" evidence="5">
    <location>
        <begin position="605"/>
        <end position="625"/>
    </location>
</feature>
<dbReference type="SMART" id="SM00547">
    <property type="entry name" value="ZnF_RBZ"/>
    <property type="match status" value="1"/>
</dbReference>
<evidence type="ECO:0000256" key="2">
    <source>
        <dbReference type="ARBA" id="ARBA00022771"/>
    </source>
</evidence>
<protein>
    <recommendedName>
        <fullName evidence="6">RanBP2-type domain-containing protein</fullName>
    </recommendedName>
</protein>
<feature type="region of interest" description="Disordered" evidence="5">
    <location>
        <begin position="255"/>
        <end position="276"/>
    </location>
</feature>
<sequence length="704" mass="74019">MTTKSQAPRHSLPPKPMAASPSATSDDPHRSLTESCVLGNRDRQMDWSNSQNGGSTWNGHAWSTTPPLPTPALTASSMSSSSLHGERSPILGSSGHGPFTRRNFDIPTMTSLPPAKSFDEAPLPLSGSHQSPSSAHTAHGIASDSYSQYDGAISSLSSSFGALSTSPQQGRDVTGSMDATSLRMASSPHLADPSQQTPMLIPMQPTGAGVELTSVVETLSSRGSKAAAEDPETVAAAYKLSQWGIGIGPGINPKVAASRNGNHSRGRSTASEPPIVNTGNSGPMCVQSGDWICTGCGFVNWRRRDVCMKCFPHADGNEISRGIQSGETLAKRLAAGLDTDTDEYRQSVQALCPDKEKRVNSYMPRPPVHALPPNPMQAYGGSSQGHHHQRSSSTHVHPSNVLGIHMSSAEQLQWRQQTNRQRSMTEQFAGQGYYQQRITPGQMSPPGASSLQQLRQCQQQQQQQQQQRFGGDPNHVDSPYKAYTPWKPMPGASDNSVRSPTQQRPTGNVASPTPTAAGRASLFRSATYAGEDLAFKHGGSRQASAPHGGNNSTRAPATGWSSVPEEPSPGLPRDIWAPAPKQAALVPVDPEDVSREKRAQPEPIGTRSSRSGSGAASTSTTTGGTHLHLNLESTGPKDDKQANNAFVDYWISDSLTAPPPPSAASTATCASATLSSSASISAPVSASLSSPASASGQVGGKSSP</sequence>
<accession>V5ELK3</accession>
<feature type="compositionally biased region" description="Polar residues" evidence="5">
    <location>
        <begin position="259"/>
        <end position="276"/>
    </location>
</feature>
<dbReference type="PROSITE" id="PS50199">
    <property type="entry name" value="ZF_RANBP2_2"/>
    <property type="match status" value="1"/>
</dbReference>
<dbReference type="eggNOG" id="ENOG502S8CH">
    <property type="taxonomic scope" value="Eukaryota"/>
</dbReference>
<feature type="compositionally biased region" description="Polar residues" evidence="5">
    <location>
        <begin position="493"/>
        <end position="514"/>
    </location>
</feature>
<evidence type="ECO:0000256" key="3">
    <source>
        <dbReference type="ARBA" id="ARBA00022833"/>
    </source>
</evidence>
<keyword evidence="1" id="KW-0479">Metal-binding</keyword>
<feature type="domain" description="RanBP2-type" evidence="6">
    <location>
        <begin position="287"/>
        <end position="310"/>
    </location>
</feature>
<dbReference type="Gene3D" id="4.10.1060.10">
    <property type="entry name" value="Zinc finger, RanBP2-type"/>
    <property type="match status" value="1"/>
</dbReference>
<feature type="compositionally biased region" description="Polar residues" evidence="5">
    <location>
        <begin position="437"/>
        <end position="450"/>
    </location>
</feature>